<evidence type="ECO:0000259" key="11">
    <source>
        <dbReference type="Pfam" id="PF01467"/>
    </source>
</evidence>
<comment type="catalytic activity">
    <reaction evidence="9 10">
        <text>nicotinate beta-D-ribonucleotide + ATP + H(+) = deamido-NAD(+) + diphosphate</text>
        <dbReference type="Rhea" id="RHEA:22860"/>
        <dbReference type="ChEBI" id="CHEBI:15378"/>
        <dbReference type="ChEBI" id="CHEBI:30616"/>
        <dbReference type="ChEBI" id="CHEBI:33019"/>
        <dbReference type="ChEBI" id="CHEBI:57502"/>
        <dbReference type="ChEBI" id="CHEBI:58437"/>
        <dbReference type="EC" id="2.7.7.18"/>
    </reaction>
</comment>
<evidence type="ECO:0000313" key="12">
    <source>
        <dbReference type="EMBL" id="MFO3718212.1"/>
    </source>
</evidence>
<accession>A0ABW9N2C9</accession>
<dbReference type="NCBIfam" id="TIGR00482">
    <property type="entry name" value="nicotinate (nicotinamide) nucleotide adenylyltransferase"/>
    <property type="match status" value="1"/>
</dbReference>
<evidence type="ECO:0000256" key="3">
    <source>
        <dbReference type="ARBA" id="ARBA00022642"/>
    </source>
</evidence>
<dbReference type="NCBIfam" id="NF000840">
    <property type="entry name" value="PRK00071.1-3"/>
    <property type="match status" value="1"/>
</dbReference>
<comment type="similarity">
    <text evidence="10">Belongs to the NadD family.</text>
</comment>
<dbReference type="EMBL" id="JBGMEG010000014">
    <property type="protein sequence ID" value="MFO3718212.1"/>
    <property type="molecule type" value="Genomic_DNA"/>
</dbReference>
<evidence type="ECO:0000256" key="8">
    <source>
        <dbReference type="ARBA" id="ARBA00023027"/>
    </source>
</evidence>
<sequence length="198" mass="23081">MKIGLYGGTFDPIHIGHLIVMENTLNFMDLDKIIVLPSSNPPHKQNKKKTTTNIRVEMVKAAIKDNEKLELSTFESHDDSVVYTHQTLDYFKNKYPDDEFYYIMGEDSFMTIDSWRNYEKILNDNLIVFARTSIEEDSDLVKKVDFIKKDNANIYLIDNLNINISSTLIRDLVKNNKSIKYLVPDSVRELIKEYGLYV</sequence>
<dbReference type="PANTHER" id="PTHR39321">
    <property type="entry name" value="NICOTINATE-NUCLEOTIDE ADENYLYLTRANSFERASE-RELATED"/>
    <property type="match status" value="1"/>
</dbReference>
<dbReference type="HAMAP" id="MF_00244">
    <property type="entry name" value="NaMN_adenylyltr"/>
    <property type="match status" value="1"/>
</dbReference>
<dbReference type="InterPro" id="IPR004821">
    <property type="entry name" value="Cyt_trans-like"/>
</dbReference>
<dbReference type="PANTHER" id="PTHR39321:SF3">
    <property type="entry name" value="PHOSPHOPANTETHEINE ADENYLYLTRANSFERASE"/>
    <property type="match status" value="1"/>
</dbReference>
<keyword evidence="4 10" id="KW-0808">Transferase</keyword>
<dbReference type="RefSeq" id="WP_410024764.1">
    <property type="nucleotide sequence ID" value="NZ_JBGMEG010000014.1"/>
</dbReference>
<comment type="caution">
    <text evidence="12">The sequence shown here is derived from an EMBL/GenBank/DDBJ whole genome shotgun (WGS) entry which is preliminary data.</text>
</comment>
<keyword evidence="8 10" id="KW-0520">NAD</keyword>
<evidence type="ECO:0000313" key="13">
    <source>
        <dbReference type="Proteomes" id="UP001637993"/>
    </source>
</evidence>
<keyword evidence="5 10" id="KW-0548">Nucleotidyltransferase</keyword>
<dbReference type="Gene3D" id="3.40.50.620">
    <property type="entry name" value="HUPs"/>
    <property type="match status" value="1"/>
</dbReference>
<evidence type="ECO:0000256" key="2">
    <source>
        <dbReference type="ARBA" id="ARBA00005019"/>
    </source>
</evidence>
<dbReference type="SUPFAM" id="SSF52374">
    <property type="entry name" value="Nucleotidylyl transferase"/>
    <property type="match status" value="1"/>
</dbReference>
<gene>
    <name evidence="10 12" type="primary">nadD</name>
    <name evidence="12" type="ORF">AB9Q04_07725</name>
</gene>
<organism evidence="12 13">
    <name type="scientific">Anaerococcus groningensis</name>
    <dbReference type="NCBI Taxonomy" id="3115616"/>
    <lineage>
        <taxon>Bacteria</taxon>
        <taxon>Bacillati</taxon>
        <taxon>Bacillota</taxon>
        <taxon>Tissierellia</taxon>
        <taxon>Tissierellales</taxon>
        <taxon>Peptoniphilaceae</taxon>
        <taxon>Anaerococcus</taxon>
    </lineage>
</organism>
<dbReference type="InterPro" id="IPR005248">
    <property type="entry name" value="NadD/NMNAT"/>
</dbReference>
<feature type="domain" description="Cytidyltransferase-like" evidence="11">
    <location>
        <begin position="5"/>
        <end position="171"/>
    </location>
</feature>
<comment type="function">
    <text evidence="1 10">Catalyzes the reversible adenylation of nicotinate mononucleotide (NaMN) to nicotinic acid adenine dinucleotide (NaAD).</text>
</comment>
<comment type="pathway">
    <text evidence="2 10">Cofactor biosynthesis; NAD(+) biosynthesis; deamido-NAD(+) from nicotinate D-ribonucleotide: step 1/1.</text>
</comment>
<evidence type="ECO:0000256" key="1">
    <source>
        <dbReference type="ARBA" id="ARBA00002324"/>
    </source>
</evidence>
<dbReference type="Pfam" id="PF01467">
    <property type="entry name" value="CTP_transf_like"/>
    <property type="match status" value="1"/>
</dbReference>
<dbReference type="GO" id="GO:0004515">
    <property type="term" value="F:nicotinate-nucleotide adenylyltransferase activity"/>
    <property type="evidence" value="ECO:0007669"/>
    <property type="project" value="UniProtKB-EC"/>
</dbReference>
<evidence type="ECO:0000256" key="4">
    <source>
        <dbReference type="ARBA" id="ARBA00022679"/>
    </source>
</evidence>
<evidence type="ECO:0000256" key="6">
    <source>
        <dbReference type="ARBA" id="ARBA00022741"/>
    </source>
</evidence>
<keyword evidence="6 10" id="KW-0547">Nucleotide-binding</keyword>
<dbReference type="NCBIfam" id="TIGR00125">
    <property type="entry name" value="cyt_tran_rel"/>
    <property type="match status" value="1"/>
</dbReference>
<dbReference type="EC" id="2.7.7.18" evidence="10"/>
<keyword evidence="7 10" id="KW-0067">ATP-binding</keyword>
<dbReference type="CDD" id="cd02165">
    <property type="entry name" value="NMNAT"/>
    <property type="match status" value="1"/>
</dbReference>
<keyword evidence="3 10" id="KW-0662">Pyridine nucleotide biosynthesis</keyword>
<proteinExistence type="inferred from homology"/>
<protein>
    <recommendedName>
        <fullName evidence="10">Probable nicotinate-nucleotide adenylyltransferase</fullName>
        <ecNumber evidence="10">2.7.7.18</ecNumber>
    </recommendedName>
    <alternativeName>
        <fullName evidence="10">Deamido-NAD(+) diphosphorylase</fullName>
    </alternativeName>
    <alternativeName>
        <fullName evidence="10">Deamido-NAD(+) pyrophosphorylase</fullName>
    </alternativeName>
    <alternativeName>
        <fullName evidence="10">Nicotinate mononucleotide adenylyltransferase</fullName>
        <shortName evidence="10">NaMN adenylyltransferase</shortName>
    </alternativeName>
</protein>
<reference evidence="12 13" key="1">
    <citation type="journal article" date="2025" name="Anaerobe">
        <title>Description of Anaerococcus kampingiae sp. nov., Anaerococcus groningensis sp. nov., Anaerococcus martiniensis sp. nov., and Anaerococcus cruorum sp. nov., isolated from human clinical specimens.</title>
        <authorList>
            <person name="Boiten K.E."/>
            <person name="Meijer J."/>
            <person name="van Wezel E.M."/>
            <person name="Veloo A.C.M."/>
        </authorList>
    </citation>
    <scope>NUCLEOTIDE SEQUENCE [LARGE SCALE GENOMIC DNA]</scope>
    <source>
        <strain evidence="12 13">ENR1011</strain>
    </source>
</reference>
<dbReference type="Proteomes" id="UP001637993">
    <property type="component" value="Unassembled WGS sequence"/>
</dbReference>
<keyword evidence="13" id="KW-1185">Reference proteome</keyword>
<evidence type="ECO:0000256" key="7">
    <source>
        <dbReference type="ARBA" id="ARBA00022840"/>
    </source>
</evidence>
<dbReference type="InterPro" id="IPR014729">
    <property type="entry name" value="Rossmann-like_a/b/a_fold"/>
</dbReference>
<evidence type="ECO:0000256" key="10">
    <source>
        <dbReference type="HAMAP-Rule" id="MF_00244"/>
    </source>
</evidence>
<name>A0ABW9N2C9_9FIRM</name>
<evidence type="ECO:0000256" key="5">
    <source>
        <dbReference type="ARBA" id="ARBA00022695"/>
    </source>
</evidence>
<evidence type="ECO:0000256" key="9">
    <source>
        <dbReference type="ARBA" id="ARBA00048721"/>
    </source>
</evidence>